<gene>
    <name evidence="10" type="primary">rsgA</name>
    <name evidence="13" type="ORF">C8N28_1658</name>
</gene>
<evidence type="ECO:0000256" key="10">
    <source>
        <dbReference type="HAMAP-Rule" id="MF_01820"/>
    </source>
</evidence>
<evidence type="ECO:0000256" key="5">
    <source>
        <dbReference type="ARBA" id="ARBA00022741"/>
    </source>
</evidence>
<comment type="cofactor">
    <cofactor evidence="10">
        <name>Zn(2+)</name>
        <dbReference type="ChEBI" id="CHEBI:29105"/>
    </cofactor>
    <text evidence="10">Binds 1 zinc ion per subunit.</text>
</comment>
<evidence type="ECO:0000313" key="13">
    <source>
        <dbReference type="EMBL" id="TCK83071.1"/>
    </source>
</evidence>
<dbReference type="SUPFAM" id="SSF52540">
    <property type="entry name" value="P-loop containing nucleoside triphosphate hydrolases"/>
    <property type="match status" value="1"/>
</dbReference>
<comment type="subunit">
    <text evidence="10">Monomer. Associates with 30S ribosomal subunit, binds 16S rRNA.</text>
</comment>
<feature type="domain" description="CP-type G" evidence="12">
    <location>
        <begin position="108"/>
        <end position="268"/>
    </location>
</feature>
<comment type="subcellular location">
    <subcellularLocation>
        <location evidence="10">Cytoplasm</location>
    </subcellularLocation>
</comment>
<comment type="caution">
    <text evidence="13">The sequence shown here is derived from an EMBL/GenBank/DDBJ whole genome shotgun (WGS) entry which is preliminary data.</text>
</comment>
<dbReference type="InterPro" id="IPR004881">
    <property type="entry name" value="Ribosome_biogen_GTPase_RsgA"/>
</dbReference>
<dbReference type="InterPro" id="IPR030378">
    <property type="entry name" value="G_CP_dom"/>
</dbReference>
<keyword evidence="9 10" id="KW-0342">GTP-binding</keyword>
<dbReference type="GO" id="GO:0005525">
    <property type="term" value="F:GTP binding"/>
    <property type="evidence" value="ECO:0007669"/>
    <property type="project" value="UniProtKB-UniRule"/>
</dbReference>
<dbReference type="InterPro" id="IPR031944">
    <property type="entry name" value="RsgA_N"/>
</dbReference>
<evidence type="ECO:0000256" key="4">
    <source>
        <dbReference type="ARBA" id="ARBA00022730"/>
    </source>
</evidence>
<keyword evidence="8 10" id="KW-0694">RNA-binding</keyword>
<dbReference type="Pfam" id="PF03193">
    <property type="entry name" value="RsgA_GTPase"/>
    <property type="match status" value="1"/>
</dbReference>
<dbReference type="GO" id="GO:0005737">
    <property type="term" value="C:cytoplasm"/>
    <property type="evidence" value="ECO:0007669"/>
    <property type="project" value="UniProtKB-SubCell"/>
</dbReference>
<keyword evidence="6 10" id="KW-0378">Hydrolase</keyword>
<dbReference type="InterPro" id="IPR027417">
    <property type="entry name" value="P-loop_NTPase"/>
</dbReference>
<dbReference type="GO" id="GO:0019843">
    <property type="term" value="F:rRNA binding"/>
    <property type="evidence" value="ECO:0007669"/>
    <property type="project" value="UniProtKB-KW"/>
</dbReference>
<keyword evidence="4 10" id="KW-0699">rRNA-binding</keyword>
<evidence type="ECO:0000256" key="8">
    <source>
        <dbReference type="ARBA" id="ARBA00022884"/>
    </source>
</evidence>
<keyword evidence="2 10" id="KW-0690">Ribosome biogenesis</keyword>
<evidence type="ECO:0000256" key="2">
    <source>
        <dbReference type="ARBA" id="ARBA00022517"/>
    </source>
</evidence>
<dbReference type="SUPFAM" id="SSF50249">
    <property type="entry name" value="Nucleic acid-binding proteins"/>
    <property type="match status" value="1"/>
</dbReference>
<dbReference type="Gene3D" id="3.40.50.300">
    <property type="entry name" value="P-loop containing nucleotide triphosphate hydrolases"/>
    <property type="match status" value="1"/>
</dbReference>
<dbReference type="InterPro" id="IPR012340">
    <property type="entry name" value="NA-bd_OB-fold"/>
</dbReference>
<dbReference type="Proteomes" id="UP000294616">
    <property type="component" value="Unassembled WGS sequence"/>
</dbReference>
<feature type="binding site" evidence="10">
    <location>
        <begin position="156"/>
        <end position="159"/>
    </location>
    <ligand>
        <name>GTP</name>
        <dbReference type="ChEBI" id="CHEBI:37565"/>
    </ligand>
</feature>
<evidence type="ECO:0000256" key="9">
    <source>
        <dbReference type="ARBA" id="ARBA00023134"/>
    </source>
</evidence>
<dbReference type="Pfam" id="PF16745">
    <property type="entry name" value="RsgA_N"/>
    <property type="match status" value="1"/>
</dbReference>
<feature type="binding site" evidence="10">
    <location>
        <begin position="210"/>
        <end position="218"/>
    </location>
    <ligand>
        <name>GTP</name>
        <dbReference type="ChEBI" id="CHEBI:37565"/>
    </ligand>
</feature>
<dbReference type="HAMAP" id="MF_01820">
    <property type="entry name" value="GTPase_RsgA"/>
    <property type="match status" value="1"/>
</dbReference>
<dbReference type="EC" id="3.6.1.-" evidence="10"/>
<sequence>MQVKKKLSKTFTLCLDLIFTLANKRNEIYMKGLVIKSTGSWYQVLAENGNTYESRIQGKFRIKDIKSTNPLAVGDNVEILVEPEQSTAVITKLYPRKNYIIRRSVNLSKSVQIIATNLDQAFLVVTLASPMTSLGFIDRFLVTAEAYDVPAKIIFNKLDLFSDEGLEILDQFESIYTKLGYPCFRVSALEGTHIDQLKAELTNKKTLITGHSGVGKSTLINRLIPDAGLRTGNISSWSEKGKHTTTFAEMIPLPMGGYLIDTPGIQELGVVDIEKNELSHFFPEFRDRLNQCRYHNCKHINEPGCSIIEALNNGDIEPSRYQSYLSIYHGNETRN</sequence>
<comment type="function">
    <text evidence="10">One of several proteins that assist in the late maturation steps of the functional core of the 30S ribosomal subunit. Helps release RbfA from mature subunits. May play a role in the assembly of ribosomal proteins into the subunit. Circularly permuted GTPase that catalyzes slow GTP hydrolysis, GTPase activity is stimulated by the 30S ribosomal subunit.</text>
</comment>
<evidence type="ECO:0000313" key="14">
    <source>
        <dbReference type="Proteomes" id="UP000294616"/>
    </source>
</evidence>
<dbReference type="PROSITE" id="PS51721">
    <property type="entry name" value="G_CP"/>
    <property type="match status" value="1"/>
</dbReference>
<dbReference type="Gene3D" id="2.40.50.140">
    <property type="entry name" value="Nucleic acid-binding proteins"/>
    <property type="match status" value="1"/>
</dbReference>
<organism evidence="13 14">
    <name type="scientific">Albibacterium bauzanense</name>
    <dbReference type="NCBI Taxonomy" id="653929"/>
    <lineage>
        <taxon>Bacteria</taxon>
        <taxon>Pseudomonadati</taxon>
        <taxon>Bacteroidota</taxon>
        <taxon>Sphingobacteriia</taxon>
        <taxon>Sphingobacteriales</taxon>
        <taxon>Sphingobacteriaceae</taxon>
        <taxon>Albibacterium</taxon>
    </lineage>
</organism>
<dbReference type="PANTHER" id="PTHR32120">
    <property type="entry name" value="SMALL RIBOSOMAL SUBUNIT BIOGENESIS GTPASE RSGA"/>
    <property type="match status" value="1"/>
</dbReference>
<protein>
    <recommendedName>
        <fullName evidence="10">Small ribosomal subunit biogenesis GTPase RsgA</fullName>
        <ecNumber evidence="10">3.6.1.-</ecNumber>
    </recommendedName>
</protein>
<dbReference type="PROSITE" id="PS50936">
    <property type="entry name" value="ENGC_GTPASE"/>
    <property type="match status" value="1"/>
</dbReference>
<reference evidence="13 14" key="1">
    <citation type="submission" date="2019-03" db="EMBL/GenBank/DDBJ databases">
        <title>Genomic Encyclopedia of Archaeal and Bacterial Type Strains, Phase II (KMG-II): from individual species to whole genera.</title>
        <authorList>
            <person name="Goeker M."/>
        </authorList>
    </citation>
    <scope>NUCLEOTIDE SEQUENCE [LARGE SCALE GENOMIC DNA]</scope>
    <source>
        <strain evidence="13 14">DSM 22554</strain>
    </source>
</reference>
<evidence type="ECO:0000256" key="3">
    <source>
        <dbReference type="ARBA" id="ARBA00022723"/>
    </source>
</evidence>
<evidence type="ECO:0000256" key="7">
    <source>
        <dbReference type="ARBA" id="ARBA00022833"/>
    </source>
</evidence>
<dbReference type="GO" id="GO:0003924">
    <property type="term" value="F:GTPase activity"/>
    <property type="evidence" value="ECO:0007669"/>
    <property type="project" value="UniProtKB-UniRule"/>
</dbReference>
<dbReference type="Gene3D" id="1.10.40.50">
    <property type="entry name" value="Probable gtpase engc, domain 3"/>
    <property type="match status" value="1"/>
</dbReference>
<keyword evidence="7 10" id="KW-0862">Zinc</keyword>
<dbReference type="EMBL" id="SMGO01000002">
    <property type="protein sequence ID" value="TCK83071.1"/>
    <property type="molecule type" value="Genomic_DNA"/>
</dbReference>
<dbReference type="NCBIfam" id="TIGR00157">
    <property type="entry name" value="ribosome small subunit-dependent GTPase A"/>
    <property type="match status" value="1"/>
</dbReference>
<feature type="binding site" evidence="10">
    <location>
        <position position="297"/>
    </location>
    <ligand>
        <name>Zn(2+)</name>
        <dbReference type="ChEBI" id="CHEBI:29105"/>
    </ligand>
</feature>
<name>A0A4V2PXR9_9SPHI</name>
<comment type="similarity">
    <text evidence="10">Belongs to the TRAFAC class YlqF/YawG GTPase family. RsgA subfamily.</text>
</comment>
<keyword evidence="1 10" id="KW-0963">Cytoplasm</keyword>
<dbReference type="GO" id="GO:0046872">
    <property type="term" value="F:metal ion binding"/>
    <property type="evidence" value="ECO:0007669"/>
    <property type="project" value="UniProtKB-KW"/>
</dbReference>
<keyword evidence="14" id="KW-1185">Reference proteome</keyword>
<dbReference type="CDD" id="cd04466">
    <property type="entry name" value="S1_YloQ_GTPase"/>
    <property type="match status" value="1"/>
</dbReference>
<dbReference type="GO" id="GO:0042274">
    <property type="term" value="P:ribosomal small subunit biogenesis"/>
    <property type="evidence" value="ECO:0007669"/>
    <property type="project" value="UniProtKB-UniRule"/>
</dbReference>
<evidence type="ECO:0000256" key="1">
    <source>
        <dbReference type="ARBA" id="ARBA00022490"/>
    </source>
</evidence>
<feature type="domain" description="EngC GTPase" evidence="11">
    <location>
        <begin position="116"/>
        <end position="266"/>
    </location>
</feature>
<keyword evidence="5 10" id="KW-0547">Nucleotide-binding</keyword>
<accession>A0A4V2PXR9</accession>
<feature type="binding site" evidence="10">
    <location>
        <position position="305"/>
    </location>
    <ligand>
        <name>Zn(2+)</name>
        <dbReference type="ChEBI" id="CHEBI:29105"/>
    </ligand>
</feature>
<proteinExistence type="inferred from homology"/>
<keyword evidence="3 10" id="KW-0479">Metal-binding</keyword>
<dbReference type="InterPro" id="IPR010914">
    <property type="entry name" value="RsgA_GTPase_dom"/>
</dbReference>
<dbReference type="PANTHER" id="PTHR32120:SF11">
    <property type="entry name" value="SMALL RIBOSOMAL SUBUNIT BIOGENESIS GTPASE RSGA 1, MITOCHONDRIAL-RELATED"/>
    <property type="match status" value="1"/>
</dbReference>
<evidence type="ECO:0000259" key="11">
    <source>
        <dbReference type="PROSITE" id="PS50936"/>
    </source>
</evidence>
<evidence type="ECO:0000256" key="6">
    <source>
        <dbReference type="ARBA" id="ARBA00022801"/>
    </source>
</evidence>
<feature type="binding site" evidence="10">
    <location>
        <position position="292"/>
    </location>
    <ligand>
        <name>Zn(2+)</name>
        <dbReference type="ChEBI" id="CHEBI:29105"/>
    </ligand>
</feature>
<dbReference type="CDD" id="cd01854">
    <property type="entry name" value="YjeQ_EngC"/>
    <property type="match status" value="1"/>
</dbReference>
<feature type="binding site" evidence="10">
    <location>
        <position position="299"/>
    </location>
    <ligand>
        <name>Zn(2+)</name>
        <dbReference type="ChEBI" id="CHEBI:29105"/>
    </ligand>
</feature>
<dbReference type="AlphaFoldDB" id="A0A4V2PXR9"/>
<evidence type="ECO:0000259" key="12">
    <source>
        <dbReference type="PROSITE" id="PS51721"/>
    </source>
</evidence>